<keyword evidence="1" id="KW-1133">Transmembrane helix</keyword>
<evidence type="ECO:0000313" key="2">
    <source>
        <dbReference type="EMBL" id="PSL04466.1"/>
    </source>
</evidence>
<keyword evidence="1" id="KW-0812">Transmembrane</keyword>
<organism evidence="2 3">
    <name type="scientific">Cecembia rubra</name>
    <dbReference type="NCBI Taxonomy" id="1485585"/>
    <lineage>
        <taxon>Bacteria</taxon>
        <taxon>Pseudomonadati</taxon>
        <taxon>Bacteroidota</taxon>
        <taxon>Cytophagia</taxon>
        <taxon>Cytophagales</taxon>
        <taxon>Cyclobacteriaceae</taxon>
        <taxon>Cecembia</taxon>
    </lineage>
</organism>
<feature type="transmembrane region" description="Helical" evidence="1">
    <location>
        <begin position="7"/>
        <end position="25"/>
    </location>
</feature>
<dbReference type="AlphaFoldDB" id="A0A2P8E4S4"/>
<proteinExistence type="predicted"/>
<accession>A0A2P8E4S4</accession>
<name>A0A2P8E4S4_9BACT</name>
<keyword evidence="1" id="KW-0472">Membrane</keyword>
<gene>
    <name evidence="2" type="ORF">CLV48_105210</name>
</gene>
<dbReference type="EMBL" id="PYGF01000005">
    <property type="protein sequence ID" value="PSL04466.1"/>
    <property type="molecule type" value="Genomic_DNA"/>
</dbReference>
<keyword evidence="3" id="KW-1185">Reference proteome</keyword>
<evidence type="ECO:0000313" key="3">
    <source>
        <dbReference type="Proteomes" id="UP000240708"/>
    </source>
</evidence>
<protein>
    <submittedName>
        <fullName evidence="2">Uncharacterized protein</fullName>
    </submittedName>
</protein>
<sequence>MIIIFNLCRVAYSIFIVLTTIIFFSCKENGIQSQIPQAELHKTNEMVIERDTRFIILDHHLEKNVFLAYDAITKSFICIDGKGKVIDEIERAGEGPNEYFTNILSAAFNERGDGFFLQSSNELLWYNENWEVINRWRFSSFFNIIFYGGPKIKTPYFFLNGATYPQVLPSFYSNIKIPIADVDPSISSRNLLEVFDPSDGSLTWKLPIQFGSFSPYKPADKEFDLTQVYFLDDNQKLLHLTFDNSLTIGIYDLTKNFELVKYVKIVEQSLEDKGKGKTVGLYPADESGYILLRYSGISEVELEKKKVNNEYYFPLTDPTLYKFYFLDKGHLVSPPISFPENFDPNAEIILLENGKILMREKDKDDEESTYSKYAVFEFRLH</sequence>
<reference evidence="2 3" key="1">
    <citation type="submission" date="2018-03" db="EMBL/GenBank/DDBJ databases">
        <title>Genomic Encyclopedia of Archaeal and Bacterial Type Strains, Phase II (KMG-II): from individual species to whole genera.</title>
        <authorList>
            <person name="Goeker M."/>
        </authorList>
    </citation>
    <scope>NUCLEOTIDE SEQUENCE [LARGE SCALE GENOMIC DNA]</scope>
    <source>
        <strain evidence="2 3">DSM 28057</strain>
    </source>
</reference>
<comment type="caution">
    <text evidence="2">The sequence shown here is derived from an EMBL/GenBank/DDBJ whole genome shotgun (WGS) entry which is preliminary data.</text>
</comment>
<dbReference type="Proteomes" id="UP000240708">
    <property type="component" value="Unassembled WGS sequence"/>
</dbReference>
<evidence type="ECO:0000256" key="1">
    <source>
        <dbReference type="SAM" id="Phobius"/>
    </source>
</evidence>